<keyword evidence="3 7" id="KW-0812">Transmembrane</keyword>
<keyword evidence="10" id="KW-1185">Reference proteome</keyword>
<evidence type="ECO:0000256" key="5">
    <source>
        <dbReference type="ARBA" id="ARBA00023004"/>
    </source>
</evidence>
<gene>
    <name evidence="9" type="ORF">T069G_09078</name>
</gene>
<dbReference type="InterPro" id="IPR012349">
    <property type="entry name" value="Split_barrel_FMN-bd"/>
</dbReference>
<evidence type="ECO:0000256" key="1">
    <source>
        <dbReference type="ARBA" id="ARBA00004370"/>
    </source>
</evidence>
<dbReference type="Gene3D" id="2.30.110.10">
    <property type="entry name" value="Electron Transport, Fmn-binding Protein, Chain A"/>
    <property type="match status" value="1"/>
</dbReference>
<keyword evidence="6 7" id="KW-0472">Membrane</keyword>
<evidence type="ECO:0000256" key="7">
    <source>
        <dbReference type="RuleBase" id="RU362121"/>
    </source>
</evidence>
<keyword evidence="5 7" id="KW-0408">Iron</keyword>
<dbReference type="PANTHER" id="PTHR39336">
    <property type="entry name" value="PYRIDOXAMINE PHOSPHATE OXIDASE FAMILY PROTEIN (AFU_ORTHOLOGUE AFUA_6G11440)"/>
    <property type="match status" value="1"/>
</dbReference>
<evidence type="ECO:0000313" key="9">
    <source>
        <dbReference type="EMBL" id="KAJ4855710.1"/>
    </source>
</evidence>
<feature type="domain" description="Cytochrome b5 heme-binding" evidence="8">
    <location>
        <begin position="2"/>
        <end position="78"/>
    </location>
</feature>
<evidence type="ECO:0000256" key="4">
    <source>
        <dbReference type="ARBA" id="ARBA00022723"/>
    </source>
</evidence>
<comment type="similarity">
    <text evidence="7">Belongs to the cytochrome b5 family.</text>
</comment>
<dbReference type="Pfam" id="PF00173">
    <property type="entry name" value="Cyt-b5"/>
    <property type="match status" value="1"/>
</dbReference>
<dbReference type="PROSITE" id="PS00191">
    <property type="entry name" value="CYTOCHROME_B5_1"/>
    <property type="match status" value="1"/>
</dbReference>
<proteinExistence type="inferred from homology"/>
<dbReference type="GeneID" id="80870976"/>
<dbReference type="Gene3D" id="3.10.120.10">
    <property type="entry name" value="Cytochrome b5-like heme/steroid binding domain"/>
    <property type="match status" value="1"/>
</dbReference>
<dbReference type="InterPro" id="IPR036400">
    <property type="entry name" value="Cyt_B5-like_heme/steroid_sf"/>
</dbReference>
<evidence type="ECO:0000256" key="6">
    <source>
        <dbReference type="ARBA" id="ARBA00023136"/>
    </source>
</evidence>
<reference evidence="9" key="1">
    <citation type="submission" date="2022-09" db="EMBL/GenBank/DDBJ databases">
        <title>Chromosome-level assembly of Trichoderma breve T069, a fungus used in development of biopesticide product.</title>
        <authorList>
            <person name="Lin R."/>
            <person name="Liu T."/>
        </authorList>
    </citation>
    <scope>NUCLEOTIDE SEQUENCE</scope>
    <source>
        <strain evidence="9">T069</strain>
    </source>
</reference>
<comment type="caution">
    <text evidence="9">The sequence shown here is derived from an EMBL/GenBank/DDBJ whole genome shotgun (WGS) entry which is preliminary data.</text>
</comment>
<evidence type="ECO:0000259" key="8">
    <source>
        <dbReference type="PROSITE" id="PS50255"/>
    </source>
</evidence>
<dbReference type="FunFam" id="3.10.120.10:FF:000002">
    <property type="entry name" value="Cytochrome b5 type B"/>
    <property type="match status" value="1"/>
</dbReference>
<evidence type="ECO:0000256" key="2">
    <source>
        <dbReference type="ARBA" id="ARBA00022617"/>
    </source>
</evidence>
<dbReference type="AlphaFoldDB" id="A0A9W9E3H0"/>
<accession>A0A9W9E3H0</accession>
<dbReference type="InterPro" id="IPR001199">
    <property type="entry name" value="Cyt_B5-like_heme/steroid-bd"/>
</dbReference>
<dbReference type="GO" id="GO:0016020">
    <property type="term" value="C:membrane"/>
    <property type="evidence" value="ECO:0007669"/>
    <property type="project" value="UniProtKB-SubCell"/>
</dbReference>
<keyword evidence="4 7" id="KW-0479">Metal-binding</keyword>
<evidence type="ECO:0000256" key="3">
    <source>
        <dbReference type="ARBA" id="ARBA00022692"/>
    </source>
</evidence>
<organism evidence="9 10">
    <name type="scientific">Trichoderma breve</name>
    <dbReference type="NCBI Taxonomy" id="2034170"/>
    <lineage>
        <taxon>Eukaryota</taxon>
        <taxon>Fungi</taxon>
        <taxon>Dikarya</taxon>
        <taxon>Ascomycota</taxon>
        <taxon>Pezizomycotina</taxon>
        <taxon>Sordariomycetes</taxon>
        <taxon>Hypocreomycetidae</taxon>
        <taxon>Hypocreales</taxon>
        <taxon>Hypocreaceae</taxon>
        <taxon>Trichoderma</taxon>
    </lineage>
</organism>
<dbReference type="PRINTS" id="PR00363">
    <property type="entry name" value="CYTOCHROMEB5"/>
</dbReference>
<dbReference type="GO" id="GO:0020037">
    <property type="term" value="F:heme binding"/>
    <property type="evidence" value="ECO:0007669"/>
    <property type="project" value="UniProtKB-UniRule"/>
</dbReference>
<protein>
    <submittedName>
        <fullName evidence="9">Cytochrome b5-like heme/Steroid binding domain-containing protein</fullName>
    </submittedName>
</protein>
<dbReference type="PROSITE" id="PS50255">
    <property type="entry name" value="CYTOCHROME_B5_2"/>
    <property type="match status" value="1"/>
</dbReference>
<dbReference type="Proteomes" id="UP001140511">
    <property type="component" value="Unassembled WGS sequence"/>
</dbReference>
<dbReference type="GO" id="GO:0046872">
    <property type="term" value="F:metal ion binding"/>
    <property type="evidence" value="ECO:0007669"/>
    <property type="project" value="UniProtKB-UniRule"/>
</dbReference>
<sequence>MSKLFSVDEVAKHASKANLYMIIHKKVYDVSTFIEKHPGGEEILTDVGGRDATEEYDDAGHSEKADRLLKKLYIGEVDYSAASQLVERPLKRDSERSGYVTSTRSLGFILAFLAAALALVSLVTIQSFAATWKILDMVHYYESLPDDLREWALQQKVFFTASAPLRGRHVNVSPKGLLDATFHIFDPNHAAYMDSAGTGIETISHVYENKRITLMFCSLDEKPRIMRLFCTGTVIERTDPKFPGVIESMGKKGFPGIRAVIMLDILKVQTSCGYGVPLLERVNHSEHLGERSENCKCYKDRPTLEKMLGTIVKKGKLDPFLQESNARSIDGLLGLREARKMRGEWLFVYDIGAWIRRQLLQGPAITLVS</sequence>
<keyword evidence="7" id="KW-1133">Transmembrane helix</keyword>
<evidence type="ECO:0000313" key="10">
    <source>
        <dbReference type="Proteomes" id="UP001140511"/>
    </source>
</evidence>
<dbReference type="SUPFAM" id="SSF55856">
    <property type="entry name" value="Cytochrome b5-like heme/steroid binding domain"/>
    <property type="match status" value="1"/>
</dbReference>
<feature type="transmembrane region" description="Helical" evidence="7">
    <location>
        <begin position="106"/>
        <end position="129"/>
    </location>
</feature>
<dbReference type="EMBL" id="JAOPEN010000006">
    <property type="protein sequence ID" value="KAJ4855710.1"/>
    <property type="molecule type" value="Genomic_DNA"/>
</dbReference>
<comment type="subcellular location">
    <subcellularLocation>
        <location evidence="1">Membrane</location>
    </subcellularLocation>
</comment>
<dbReference type="RefSeq" id="XP_056024766.1">
    <property type="nucleotide sequence ID" value="XM_056176288.1"/>
</dbReference>
<name>A0A9W9E3H0_9HYPO</name>
<dbReference type="PANTHER" id="PTHR39336:SF1">
    <property type="entry name" value="PYRIDOXAMINE PHOSPHATE OXIDASE FAMILY PROTEIN (AFU_ORTHOLOGUE AFUA_6G11440)"/>
    <property type="match status" value="1"/>
</dbReference>
<dbReference type="SMART" id="SM01117">
    <property type="entry name" value="Cyt-b5"/>
    <property type="match status" value="1"/>
</dbReference>
<dbReference type="InterPro" id="IPR018506">
    <property type="entry name" value="Cyt_B5_heme-BS"/>
</dbReference>
<keyword evidence="2 7" id="KW-0349">Heme</keyword>